<proteinExistence type="predicted"/>
<dbReference type="Proteomes" id="UP000503096">
    <property type="component" value="Chromosome"/>
</dbReference>
<sequence>MRPKDKIQQELDAVVGKSYDPPRRWGATISKWAVAAVLGIAACAVIIWILDVHLRKAKTEAAEAAAKRPVQVQIIPAKKP</sequence>
<protein>
    <submittedName>
        <fullName evidence="2">Uncharacterized protein</fullName>
    </submittedName>
</protein>
<dbReference type="KEGG" id="upl:DSM104440_02190"/>
<keyword evidence="1" id="KW-0472">Membrane</keyword>
<keyword evidence="1" id="KW-1133">Transmembrane helix</keyword>
<keyword evidence="1" id="KW-0812">Transmembrane</keyword>
<gene>
    <name evidence="2" type="ORF">DSM104440_02190</name>
</gene>
<name>A0A6M4H6X3_9PROT</name>
<accession>A0A6M4H6X3</accession>
<dbReference type="InParanoid" id="A0A6M4H6X3"/>
<evidence type="ECO:0000313" key="3">
    <source>
        <dbReference type="Proteomes" id="UP000503096"/>
    </source>
</evidence>
<dbReference type="RefSeq" id="WP_171162588.1">
    <property type="nucleotide sequence ID" value="NZ_CP053073.1"/>
</dbReference>
<organism evidence="2 3">
    <name type="scientific">Usitatibacter palustris</name>
    <dbReference type="NCBI Taxonomy" id="2732487"/>
    <lineage>
        <taxon>Bacteria</taxon>
        <taxon>Pseudomonadati</taxon>
        <taxon>Pseudomonadota</taxon>
        <taxon>Betaproteobacteria</taxon>
        <taxon>Nitrosomonadales</taxon>
        <taxon>Usitatibacteraceae</taxon>
        <taxon>Usitatibacter</taxon>
    </lineage>
</organism>
<dbReference type="AlphaFoldDB" id="A0A6M4H6X3"/>
<keyword evidence="3" id="KW-1185">Reference proteome</keyword>
<evidence type="ECO:0000313" key="2">
    <source>
        <dbReference type="EMBL" id="QJR15371.1"/>
    </source>
</evidence>
<reference evidence="2 3" key="1">
    <citation type="submission" date="2020-04" db="EMBL/GenBank/DDBJ databases">
        <title>Usitatibacter rugosus gen. nov., sp. nov. and Usitatibacter palustris sp. nov., novel members of Usitatibacteraceae fam. nov. within the order Nitrosomonadales isolated from soil.</title>
        <authorList>
            <person name="Huber K.J."/>
            <person name="Neumann-Schaal M."/>
            <person name="Geppert A."/>
            <person name="Luckner M."/>
            <person name="Wanner G."/>
            <person name="Overmann J."/>
        </authorList>
    </citation>
    <scope>NUCLEOTIDE SEQUENCE [LARGE SCALE GENOMIC DNA]</scope>
    <source>
        <strain evidence="2 3">Swamp67</strain>
    </source>
</reference>
<feature type="transmembrane region" description="Helical" evidence="1">
    <location>
        <begin position="29"/>
        <end position="50"/>
    </location>
</feature>
<evidence type="ECO:0000256" key="1">
    <source>
        <dbReference type="SAM" id="Phobius"/>
    </source>
</evidence>
<dbReference type="EMBL" id="CP053073">
    <property type="protein sequence ID" value="QJR15371.1"/>
    <property type="molecule type" value="Genomic_DNA"/>
</dbReference>